<dbReference type="OrthoDB" id="6513042at2759"/>
<dbReference type="AlphaFoldDB" id="A0A5J5A585"/>
<proteinExistence type="predicted"/>
<evidence type="ECO:0000313" key="8">
    <source>
        <dbReference type="Proteomes" id="UP000325577"/>
    </source>
</evidence>
<evidence type="ECO:0000256" key="3">
    <source>
        <dbReference type="ARBA" id="ARBA00022723"/>
    </source>
</evidence>
<gene>
    <name evidence="7" type="ORF">F0562_007488</name>
</gene>
<dbReference type="GO" id="GO:0016787">
    <property type="term" value="F:hydrolase activity"/>
    <property type="evidence" value="ECO:0007669"/>
    <property type="project" value="UniProtKB-KW"/>
</dbReference>
<keyword evidence="5" id="KW-0408">Iron</keyword>
<dbReference type="InterPro" id="IPR011604">
    <property type="entry name" value="PDDEXK-like_dom_sf"/>
</dbReference>
<keyword evidence="2" id="KW-0540">Nuclease</keyword>
<reference evidence="7 8" key="1">
    <citation type="submission" date="2019-09" db="EMBL/GenBank/DDBJ databases">
        <title>A chromosome-level genome assembly of the Chinese tupelo Nyssa sinensis.</title>
        <authorList>
            <person name="Yang X."/>
            <person name="Kang M."/>
            <person name="Yang Y."/>
            <person name="Xiong H."/>
            <person name="Wang M."/>
            <person name="Zhang Z."/>
            <person name="Wang Z."/>
            <person name="Wu H."/>
            <person name="Ma T."/>
            <person name="Liu J."/>
            <person name="Xi Z."/>
        </authorList>
    </citation>
    <scope>NUCLEOTIDE SEQUENCE [LARGE SCALE GENOMIC DNA]</scope>
    <source>
        <strain evidence="7">J267</strain>
        <tissue evidence="7">Leaf</tissue>
    </source>
</reference>
<evidence type="ECO:0000256" key="5">
    <source>
        <dbReference type="ARBA" id="ARBA00023004"/>
    </source>
</evidence>
<dbReference type="InterPro" id="IPR051827">
    <property type="entry name" value="Cas4_exonuclease"/>
</dbReference>
<dbReference type="EMBL" id="CM018046">
    <property type="protein sequence ID" value="KAA8525630.1"/>
    <property type="molecule type" value="Genomic_DNA"/>
</dbReference>
<dbReference type="PANTHER" id="PTHR36531">
    <property type="entry name" value="CRISPR-ASSOCIATED EXONUCLEASE CAS4"/>
    <property type="match status" value="1"/>
</dbReference>
<sequence length="160" mass="17644">MPLEFKTGKGTNGQSAMEHSAQVMLYTLLMSDRYETIDSGLLYYLHTDQTQGIVVRRSDLVGLIMRRNELANDILKASATQQLPPMLQSPSMCKGCRHLNVCTIYHKTLSTETGRLTVASGIIMDISRSHVSVSFPKRLRLPGSCAFFCGTRSLSGSLAD</sequence>
<name>A0A5J5A585_9ASTE</name>
<dbReference type="PANTHER" id="PTHR36531:SF6">
    <property type="entry name" value="DNA REPLICATION ATP-DEPENDENT HELICASE_NUCLEASE DNA2"/>
    <property type="match status" value="1"/>
</dbReference>
<dbReference type="GO" id="GO:0004518">
    <property type="term" value="F:nuclease activity"/>
    <property type="evidence" value="ECO:0007669"/>
    <property type="project" value="UniProtKB-KW"/>
</dbReference>
<evidence type="ECO:0000256" key="6">
    <source>
        <dbReference type="ARBA" id="ARBA00023014"/>
    </source>
</evidence>
<organism evidence="7 8">
    <name type="scientific">Nyssa sinensis</name>
    <dbReference type="NCBI Taxonomy" id="561372"/>
    <lineage>
        <taxon>Eukaryota</taxon>
        <taxon>Viridiplantae</taxon>
        <taxon>Streptophyta</taxon>
        <taxon>Embryophyta</taxon>
        <taxon>Tracheophyta</taxon>
        <taxon>Spermatophyta</taxon>
        <taxon>Magnoliopsida</taxon>
        <taxon>eudicotyledons</taxon>
        <taxon>Gunneridae</taxon>
        <taxon>Pentapetalae</taxon>
        <taxon>asterids</taxon>
        <taxon>Cornales</taxon>
        <taxon>Nyssaceae</taxon>
        <taxon>Nyssa</taxon>
    </lineage>
</organism>
<dbReference type="GO" id="GO:0046872">
    <property type="term" value="F:metal ion binding"/>
    <property type="evidence" value="ECO:0007669"/>
    <property type="project" value="UniProtKB-KW"/>
</dbReference>
<comment type="cofactor">
    <cofactor evidence="1">
        <name>[4Fe-4S] cluster</name>
        <dbReference type="ChEBI" id="CHEBI:49883"/>
    </cofactor>
</comment>
<keyword evidence="8" id="KW-1185">Reference proteome</keyword>
<evidence type="ECO:0000256" key="2">
    <source>
        <dbReference type="ARBA" id="ARBA00022722"/>
    </source>
</evidence>
<accession>A0A5J5A585</accession>
<protein>
    <submittedName>
        <fullName evidence="7">Uncharacterized protein</fullName>
    </submittedName>
</protein>
<keyword evidence="6" id="KW-0411">Iron-sulfur</keyword>
<dbReference type="Proteomes" id="UP000325577">
    <property type="component" value="Linkage Group LG3"/>
</dbReference>
<keyword evidence="3" id="KW-0479">Metal-binding</keyword>
<evidence type="ECO:0000313" key="7">
    <source>
        <dbReference type="EMBL" id="KAA8525630.1"/>
    </source>
</evidence>
<dbReference type="Gene3D" id="3.90.320.10">
    <property type="match status" value="1"/>
</dbReference>
<dbReference type="GO" id="GO:0051536">
    <property type="term" value="F:iron-sulfur cluster binding"/>
    <property type="evidence" value="ECO:0007669"/>
    <property type="project" value="UniProtKB-KW"/>
</dbReference>
<evidence type="ECO:0000256" key="1">
    <source>
        <dbReference type="ARBA" id="ARBA00001966"/>
    </source>
</evidence>
<evidence type="ECO:0000256" key="4">
    <source>
        <dbReference type="ARBA" id="ARBA00022801"/>
    </source>
</evidence>
<keyword evidence="4" id="KW-0378">Hydrolase</keyword>